<feature type="chain" id="PRO_5021209441" evidence="2">
    <location>
        <begin position="23"/>
        <end position="104"/>
    </location>
</feature>
<feature type="signal peptide" evidence="2">
    <location>
        <begin position="1"/>
        <end position="22"/>
    </location>
</feature>
<feature type="non-terminal residue" evidence="3">
    <location>
        <position position="104"/>
    </location>
</feature>
<gene>
    <name evidence="3" type="ORF">AVEN_55481_1</name>
</gene>
<reference evidence="3 4" key="1">
    <citation type="journal article" date="2019" name="Sci. Rep.">
        <title>Orb-weaving spider Araneus ventricosus genome elucidates the spidroin gene catalogue.</title>
        <authorList>
            <person name="Kono N."/>
            <person name="Nakamura H."/>
            <person name="Ohtoshi R."/>
            <person name="Moran D.A.P."/>
            <person name="Shinohara A."/>
            <person name="Yoshida Y."/>
            <person name="Fujiwara M."/>
            <person name="Mori M."/>
            <person name="Tomita M."/>
            <person name="Arakawa K."/>
        </authorList>
    </citation>
    <scope>NUCLEOTIDE SEQUENCE [LARGE SCALE GENOMIC DNA]</scope>
</reference>
<keyword evidence="4" id="KW-1185">Reference proteome</keyword>
<dbReference type="AlphaFoldDB" id="A0A4Y2JFV3"/>
<name>A0A4Y2JFV3_ARAVE</name>
<protein>
    <submittedName>
        <fullName evidence="3">Uncharacterized protein</fullName>
    </submittedName>
</protein>
<organism evidence="3 4">
    <name type="scientific">Araneus ventricosus</name>
    <name type="common">Orbweaver spider</name>
    <name type="synonym">Epeira ventricosa</name>
    <dbReference type="NCBI Taxonomy" id="182803"/>
    <lineage>
        <taxon>Eukaryota</taxon>
        <taxon>Metazoa</taxon>
        <taxon>Ecdysozoa</taxon>
        <taxon>Arthropoda</taxon>
        <taxon>Chelicerata</taxon>
        <taxon>Arachnida</taxon>
        <taxon>Araneae</taxon>
        <taxon>Araneomorphae</taxon>
        <taxon>Entelegynae</taxon>
        <taxon>Araneoidea</taxon>
        <taxon>Araneidae</taxon>
        <taxon>Araneus</taxon>
    </lineage>
</organism>
<evidence type="ECO:0000313" key="4">
    <source>
        <dbReference type="Proteomes" id="UP000499080"/>
    </source>
</evidence>
<keyword evidence="2" id="KW-0732">Signal</keyword>
<evidence type="ECO:0000256" key="1">
    <source>
        <dbReference type="SAM" id="MobiDB-lite"/>
    </source>
</evidence>
<dbReference type="Proteomes" id="UP000499080">
    <property type="component" value="Unassembled WGS sequence"/>
</dbReference>
<feature type="region of interest" description="Disordered" evidence="1">
    <location>
        <begin position="71"/>
        <end position="91"/>
    </location>
</feature>
<evidence type="ECO:0000256" key="2">
    <source>
        <dbReference type="SAM" id="SignalP"/>
    </source>
</evidence>
<accession>A0A4Y2JFV3</accession>
<evidence type="ECO:0000313" key="3">
    <source>
        <dbReference type="EMBL" id="GBM88318.1"/>
    </source>
</evidence>
<dbReference type="EMBL" id="BGPR01189914">
    <property type="protein sequence ID" value="GBM88318.1"/>
    <property type="molecule type" value="Genomic_DNA"/>
</dbReference>
<comment type="caution">
    <text evidence="3">The sequence shown here is derived from an EMBL/GenBank/DDBJ whole genome shotgun (WGS) entry which is preliminary data.</text>
</comment>
<proteinExistence type="predicted"/>
<sequence length="104" mass="11824">MYAAFWLAAFLLNCQSFFSVSSDTVLDGSSPTIQLRRDLKPLSLARRMVPKVEIVVPPFVKSDTYIMGSRKQKRHIRSENEPAFNNEEPEESGIFEPLFVKSNA</sequence>